<organism evidence="7 8">
    <name type="scientific">Rhodoferax fermentans</name>
    <dbReference type="NCBI Taxonomy" id="28066"/>
    <lineage>
        <taxon>Bacteria</taxon>
        <taxon>Pseudomonadati</taxon>
        <taxon>Pseudomonadota</taxon>
        <taxon>Betaproteobacteria</taxon>
        <taxon>Burkholderiales</taxon>
        <taxon>Comamonadaceae</taxon>
        <taxon>Rhodoferax</taxon>
    </lineage>
</organism>
<dbReference type="PRINTS" id="PR01270">
    <property type="entry name" value="HDASUPER"/>
</dbReference>
<dbReference type="GO" id="GO:0016787">
    <property type="term" value="F:hydrolase activity"/>
    <property type="evidence" value="ECO:0007669"/>
    <property type="project" value="UniProtKB-KW"/>
</dbReference>
<dbReference type="Gene3D" id="3.40.800.20">
    <property type="entry name" value="Histone deacetylase domain"/>
    <property type="match status" value="1"/>
</dbReference>
<evidence type="ECO:0000256" key="1">
    <source>
        <dbReference type="ARBA" id="ARBA00001947"/>
    </source>
</evidence>
<evidence type="ECO:0000256" key="2">
    <source>
        <dbReference type="ARBA" id="ARBA00005947"/>
    </source>
</evidence>
<keyword evidence="5" id="KW-0862">Zinc</keyword>
<dbReference type="GO" id="GO:0046872">
    <property type="term" value="F:metal ion binding"/>
    <property type="evidence" value="ECO:0007669"/>
    <property type="project" value="UniProtKB-KW"/>
</dbReference>
<dbReference type="InterPro" id="IPR023801">
    <property type="entry name" value="His_deacetylse_dom"/>
</dbReference>
<gene>
    <name evidence="7" type="ORF">RF819_06895</name>
</gene>
<dbReference type="InterPro" id="IPR000286">
    <property type="entry name" value="HDACs"/>
</dbReference>
<dbReference type="EMBL" id="MTJN01000002">
    <property type="protein sequence ID" value="OOV06498.1"/>
    <property type="molecule type" value="Genomic_DNA"/>
</dbReference>
<accession>A0A1T1ARA6</accession>
<dbReference type="InterPro" id="IPR037138">
    <property type="entry name" value="His_deacetylse_dom_sf"/>
</dbReference>
<dbReference type="RefSeq" id="WP_078364293.1">
    <property type="nucleotide sequence ID" value="NZ_MTJN01000002.1"/>
</dbReference>
<protein>
    <submittedName>
        <fullName evidence="7">Acetylpolyamine amidohydrolase</fullName>
    </submittedName>
</protein>
<evidence type="ECO:0000313" key="7">
    <source>
        <dbReference type="EMBL" id="OOV06498.1"/>
    </source>
</evidence>
<evidence type="ECO:0000256" key="5">
    <source>
        <dbReference type="ARBA" id="ARBA00022833"/>
    </source>
</evidence>
<evidence type="ECO:0000313" key="8">
    <source>
        <dbReference type="Proteomes" id="UP000190750"/>
    </source>
</evidence>
<keyword evidence="8" id="KW-1185">Reference proteome</keyword>
<dbReference type="InterPro" id="IPR023696">
    <property type="entry name" value="Ureohydrolase_dom_sf"/>
</dbReference>
<dbReference type="SUPFAM" id="SSF52768">
    <property type="entry name" value="Arginase/deacetylase"/>
    <property type="match status" value="1"/>
</dbReference>
<dbReference type="STRING" id="28066.RF819_06895"/>
<keyword evidence="4 7" id="KW-0378">Hydrolase</keyword>
<dbReference type="PANTHER" id="PTHR10625">
    <property type="entry name" value="HISTONE DEACETYLASE HDAC1-RELATED"/>
    <property type="match status" value="1"/>
</dbReference>
<evidence type="ECO:0000256" key="3">
    <source>
        <dbReference type="ARBA" id="ARBA00022723"/>
    </source>
</evidence>
<dbReference type="OrthoDB" id="9808367at2"/>
<dbReference type="AlphaFoldDB" id="A0A1T1ARA6"/>
<feature type="domain" description="Histone deacetylase" evidence="6">
    <location>
        <begin position="28"/>
        <end position="341"/>
    </location>
</feature>
<keyword evidence="3" id="KW-0479">Metal-binding</keyword>
<dbReference type="Pfam" id="PF00850">
    <property type="entry name" value="Hist_deacetyl"/>
    <property type="match status" value="1"/>
</dbReference>
<dbReference type="PANTHER" id="PTHR10625:SF17">
    <property type="entry name" value="HISTONE DEACETYLASE 8"/>
    <property type="match status" value="1"/>
</dbReference>
<evidence type="ECO:0000256" key="4">
    <source>
        <dbReference type="ARBA" id="ARBA00022801"/>
    </source>
</evidence>
<reference evidence="7 8" key="1">
    <citation type="submission" date="2017-01" db="EMBL/GenBank/DDBJ databases">
        <title>Genome sequencing of Rhodoferax fermentans JCM 7819.</title>
        <authorList>
            <person name="Kim Y.J."/>
            <person name="Farh M.E.-A."/>
            <person name="Yang D.-C."/>
        </authorList>
    </citation>
    <scope>NUCLEOTIDE SEQUENCE [LARGE SCALE GENOMIC DNA]</scope>
    <source>
        <strain evidence="7 8">JCM 7819</strain>
    </source>
</reference>
<name>A0A1T1ARA6_RHOFE</name>
<comment type="caution">
    <text evidence="7">The sequence shown here is derived from an EMBL/GenBank/DDBJ whole genome shotgun (WGS) entry which is preliminary data.</text>
</comment>
<comment type="cofactor">
    <cofactor evidence="1">
        <name>Zn(2+)</name>
        <dbReference type="ChEBI" id="CHEBI:29105"/>
    </cofactor>
</comment>
<proteinExistence type="inferred from homology"/>
<evidence type="ECO:0000259" key="6">
    <source>
        <dbReference type="Pfam" id="PF00850"/>
    </source>
</evidence>
<comment type="similarity">
    <text evidence="2">Belongs to the histone deacetylase family.</text>
</comment>
<dbReference type="CDD" id="cd10001">
    <property type="entry name" value="HDAC_classII_APAH"/>
    <property type="match status" value="1"/>
</dbReference>
<dbReference type="Proteomes" id="UP000190750">
    <property type="component" value="Unassembled WGS sequence"/>
</dbReference>
<sequence length="350" mass="37577">MLTYYNHLHSQHQGKLEMFRGQLVPCFEVPARVDHVLAELKARKLGAILPPEPFDDSALLGVHSQRYLDFLAGAWDEWVALDPANAQRDALPSVWPVRSLRSDVLPANFAARMGLFSMDAGTPLTEGTWDAARAGADCALSAALAVAGGERAAFALTRPPGHHAGADFFGGYCFVNNAALAAQALREQGLDRVAILDIDYHHGNGTQAIFYERPDVYFSSIHGDPHTEYPFYLGYADELGAGAGLGFNRNWPLPRGTGFEVWRATLQQALAGIAEFGAQALVVSLGMDTFVGDPISGFSLQSADYLQVGEDLAKAGLPTVFVFEGGYAVAEVGTNAVNVLQGFDQAANHP</sequence>
<dbReference type="GO" id="GO:0004407">
    <property type="term" value="F:histone deacetylase activity"/>
    <property type="evidence" value="ECO:0007669"/>
    <property type="project" value="TreeGrafter"/>
</dbReference>
<dbReference type="GO" id="GO:0040029">
    <property type="term" value="P:epigenetic regulation of gene expression"/>
    <property type="evidence" value="ECO:0007669"/>
    <property type="project" value="TreeGrafter"/>
</dbReference>